<feature type="transmembrane region" description="Helical" evidence="1">
    <location>
        <begin position="7"/>
        <end position="29"/>
    </location>
</feature>
<organism evidence="2 3">
    <name type="scientific">Shewanella holmiensis</name>
    <dbReference type="NCBI Taxonomy" id="2952222"/>
    <lineage>
        <taxon>Bacteria</taxon>
        <taxon>Pseudomonadati</taxon>
        <taxon>Pseudomonadota</taxon>
        <taxon>Gammaproteobacteria</taxon>
        <taxon>Alteromonadales</taxon>
        <taxon>Shewanellaceae</taxon>
        <taxon>Shewanella</taxon>
    </lineage>
</organism>
<feature type="transmembrane region" description="Helical" evidence="1">
    <location>
        <begin position="35"/>
        <end position="60"/>
    </location>
</feature>
<sequence length="70" mass="7716">MKANIIISIVCFAMFIGLLTTGANQFYLVHADYMTGIYMTAAVVCFMWASLFGGVVSLVFPKLKKVFAQL</sequence>
<dbReference type="AlphaFoldDB" id="A0A9X2WMP5"/>
<evidence type="ECO:0000313" key="2">
    <source>
        <dbReference type="EMBL" id="MCT7942014.1"/>
    </source>
</evidence>
<protein>
    <submittedName>
        <fullName evidence="2">Uncharacterized protein</fullName>
    </submittedName>
</protein>
<dbReference type="Proteomes" id="UP001155546">
    <property type="component" value="Unassembled WGS sequence"/>
</dbReference>
<name>A0A9X2WMP5_9GAMM</name>
<accession>A0A9X2WMP5</accession>
<proteinExistence type="predicted"/>
<keyword evidence="3" id="KW-1185">Reference proteome</keyword>
<evidence type="ECO:0000313" key="3">
    <source>
        <dbReference type="Proteomes" id="UP001155546"/>
    </source>
</evidence>
<keyword evidence="1" id="KW-0812">Transmembrane</keyword>
<dbReference type="RefSeq" id="WP_261298398.1">
    <property type="nucleotide sequence ID" value="NZ_JAMTCD010000010.1"/>
</dbReference>
<comment type="caution">
    <text evidence="2">The sequence shown here is derived from an EMBL/GenBank/DDBJ whole genome shotgun (WGS) entry which is preliminary data.</text>
</comment>
<keyword evidence="1" id="KW-1133">Transmembrane helix</keyword>
<gene>
    <name evidence="2" type="ORF">NE535_09455</name>
</gene>
<dbReference type="EMBL" id="JAMTCD010000010">
    <property type="protein sequence ID" value="MCT7942014.1"/>
    <property type="molecule type" value="Genomic_DNA"/>
</dbReference>
<reference evidence="2" key="1">
    <citation type="journal article" date="2023" name="Int. J. Syst. Evol. Microbiol.">
        <title>&lt;i&gt;Shewanella septentrionalis&lt;/i&gt; sp. nov. and &lt;i&gt;Shewanella holmiensis&lt;/i&gt; sp. nov., isolated from Baltic Sea water and sediments.</title>
        <authorList>
            <person name="Martin-Rodriguez A.J."/>
            <person name="Thorell K."/>
            <person name="Joffre E."/>
            <person name="Jensie-Markopoulos S."/>
            <person name="Moore E.R.B."/>
            <person name="Sjoling A."/>
        </authorList>
    </citation>
    <scope>NUCLEOTIDE SEQUENCE</scope>
    <source>
        <strain evidence="2">SP1S2-7</strain>
    </source>
</reference>
<keyword evidence="1" id="KW-0472">Membrane</keyword>
<evidence type="ECO:0000256" key="1">
    <source>
        <dbReference type="SAM" id="Phobius"/>
    </source>
</evidence>